<organism evidence="11">
    <name type="scientific">Arcella intermedia</name>
    <dbReference type="NCBI Taxonomy" id="1963864"/>
    <lineage>
        <taxon>Eukaryota</taxon>
        <taxon>Amoebozoa</taxon>
        <taxon>Tubulinea</taxon>
        <taxon>Elardia</taxon>
        <taxon>Arcellinida</taxon>
        <taxon>Sphaerothecina</taxon>
        <taxon>Arcellidae</taxon>
        <taxon>Arcella</taxon>
    </lineage>
</organism>
<feature type="short sequence motif" description="Q motif" evidence="5">
    <location>
        <begin position="75"/>
        <end position="103"/>
    </location>
</feature>
<evidence type="ECO:0000256" key="4">
    <source>
        <dbReference type="ARBA" id="ARBA00022840"/>
    </source>
</evidence>
<feature type="compositionally biased region" description="Acidic residues" evidence="7">
    <location>
        <begin position="7"/>
        <end position="28"/>
    </location>
</feature>
<evidence type="ECO:0000256" key="5">
    <source>
        <dbReference type="PROSITE-ProRule" id="PRU00552"/>
    </source>
</evidence>
<feature type="compositionally biased region" description="Basic residues" evidence="7">
    <location>
        <begin position="559"/>
        <end position="574"/>
    </location>
</feature>
<feature type="compositionally biased region" description="Basic residues" evidence="7">
    <location>
        <begin position="614"/>
        <end position="633"/>
    </location>
</feature>
<dbReference type="PANTHER" id="PTHR47959:SF1">
    <property type="entry name" value="ATP-DEPENDENT RNA HELICASE DBPA"/>
    <property type="match status" value="1"/>
</dbReference>
<keyword evidence="2 6" id="KW-0378">Hydrolase</keyword>
<evidence type="ECO:0008006" key="12">
    <source>
        <dbReference type="Google" id="ProtNLM"/>
    </source>
</evidence>
<feature type="domain" description="Helicase C-terminal" evidence="9">
    <location>
        <begin position="292"/>
        <end position="465"/>
    </location>
</feature>
<dbReference type="InterPro" id="IPR000629">
    <property type="entry name" value="RNA-helicase_DEAD-box_CS"/>
</dbReference>
<dbReference type="InterPro" id="IPR050079">
    <property type="entry name" value="DEAD_box_RNA_helicase"/>
</dbReference>
<dbReference type="GO" id="GO:0016787">
    <property type="term" value="F:hydrolase activity"/>
    <property type="evidence" value="ECO:0007669"/>
    <property type="project" value="UniProtKB-KW"/>
</dbReference>
<dbReference type="GO" id="GO:0003724">
    <property type="term" value="F:RNA helicase activity"/>
    <property type="evidence" value="ECO:0007669"/>
    <property type="project" value="InterPro"/>
</dbReference>
<evidence type="ECO:0000256" key="7">
    <source>
        <dbReference type="SAM" id="MobiDB-lite"/>
    </source>
</evidence>
<dbReference type="PROSITE" id="PS51192">
    <property type="entry name" value="HELICASE_ATP_BIND_1"/>
    <property type="match status" value="1"/>
</dbReference>
<dbReference type="SUPFAM" id="SSF52540">
    <property type="entry name" value="P-loop containing nucleoside triphosphate hydrolases"/>
    <property type="match status" value="2"/>
</dbReference>
<evidence type="ECO:0000256" key="6">
    <source>
        <dbReference type="RuleBase" id="RU000492"/>
    </source>
</evidence>
<evidence type="ECO:0000256" key="2">
    <source>
        <dbReference type="ARBA" id="ARBA00022801"/>
    </source>
</evidence>
<evidence type="ECO:0000256" key="1">
    <source>
        <dbReference type="ARBA" id="ARBA00022741"/>
    </source>
</evidence>
<dbReference type="CDD" id="cd18787">
    <property type="entry name" value="SF2_C_DEAD"/>
    <property type="match status" value="1"/>
</dbReference>
<feature type="region of interest" description="Disordered" evidence="7">
    <location>
        <begin position="523"/>
        <end position="633"/>
    </location>
</feature>
<sequence>MQRNKEEEEQEEDSQQSDQEGDDEELPEEPTPADQQDAQEELFETNTRDIREFKQKRAKPEKFFSKAPQVLEDTDSFEKLHLSRPIVKACSEIGWAKPSPIQQQVIPVALTGKDLAASAVTGSGKTASFVLPILERLMYRDTRNPCVRVLVLSPTRELAAQCQSVFTTLAKYTNDIRTALVLGGLPLSQQTVELRTRPDIIVATPGRLVDHLINTPSFGLESLEILVLDEADRLLELGFREELEQIVKMCPKGRQTMLFSATMTEKVSELATLSLIRPVRIATDPLMHTSRKLTQEFVKIKRGSEVDREAVLLALCKKTFKTATLIFFQEKAKVHRMKIIFGMAGLNAAELHGNLTQIQRLDALEQFRDGKVDFLLASDLASRGLDIVGMRTVINYTMPKTEEIYVHRVGRTARAGKNGVAVSLVGDSFAERSILKLVVKHSYKGSCKHRMVSADSIKVWKEKIEKMEPAIADVLLLETEEKEARLAEREAEKVSNMIKYHDDITSRPPRVWFMTETQKKKMKEEVKIAEHAAPTPENTNTEGNEEGGQEAIYQPSKIPKLKKVTSKRELKRKAPKDPSQERIPKRKRSMDTKKGPPMKKPKLAADAKTEYKGVLKKGKNKGGFKSSKKHKRR</sequence>
<dbReference type="Gene3D" id="3.40.50.300">
    <property type="entry name" value="P-loop containing nucleotide triphosphate hydrolases"/>
    <property type="match status" value="2"/>
</dbReference>
<feature type="region of interest" description="Disordered" evidence="7">
    <location>
        <begin position="1"/>
        <end position="47"/>
    </location>
</feature>
<feature type="domain" description="Helicase ATP-binding" evidence="8">
    <location>
        <begin position="106"/>
        <end position="281"/>
    </location>
</feature>
<protein>
    <recommendedName>
        <fullName evidence="12">RNA helicase</fullName>
    </recommendedName>
</protein>
<feature type="domain" description="DEAD-box RNA helicase Q" evidence="10">
    <location>
        <begin position="75"/>
        <end position="103"/>
    </location>
</feature>
<feature type="compositionally biased region" description="Basic and acidic residues" evidence="7">
    <location>
        <begin position="603"/>
        <end position="613"/>
    </location>
</feature>
<dbReference type="SMART" id="SM00490">
    <property type="entry name" value="HELICc"/>
    <property type="match status" value="1"/>
</dbReference>
<evidence type="ECO:0000259" key="10">
    <source>
        <dbReference type="PROSITE" id="PS51195"/>
    </source>
</evidence>
<keyword evidence="1 6" id="KW-0547">Nucleotide-binding</keyword>
<name>A0A6B2KYT6_9EUKA</name>
<dbReference type="PANTHER" id="PTHR47959">
    <property type="entry name" value="ATP-DEPENDENT RNA HELICASE RHLE-RELATED"/>
    <property type="match status" value="1"/>
</dbReference>
<dbReference type="InterPro" id="IPR001650">
    <property type="entry name" value="Helicase_C-like"/>
</dbReference>
<dbReference type="GO" id="GO:0005524">
    <property type="term" value="F:ATP binding"/>
    <property type="evidence" value="ECO:0007669"/>
    <property type="project" value="UniProtKB-KW"/>
</dbReference>
<keyword evidence="4 6" id="KW-0067">ATP-binding</keyword>
<reference evidence="11" key="1">
    <citation type="journal article" date="2020" name="J. Eukaryot. Microbiol.">
        <title>De novo Sequencing, Assembly and Annotation of the Transcriptome for the Free-Living Testate Amoeba Arcella intermedia.</title>
        <authorList>
            <person name="Ribeiro G.M."/>
            <person name="Porfirio-Sousa A.L."/>
            <person name="Maurer-Alcala X.X."/>
            <person name="Katz L.A."/>
            <person name="Lahr D.J.G."/>
        </authorList>
    </citation>
    <scope>NUCLEOTIDE SEQUENCE</scope>
</reference>
<dbReference type="PROSITE" id="PS51194">
    <property type="entry name" value="HELICASE_CTER"/>
    <property type="match status" value="1"/>
</dbReference>
<feature type="compositionally biased region" description="Basic and acidic residues" evidence="7">
    <location>
        <begin position="575"/>
        <end position="594"/>
    </location>
</feature>
<dbReference type="PROSITE" id="PS00039">
    <property type="entry name" value="DEAD_ATP_HELICASE"/>
    <property type="match status" value="1"/>
</dbReference>
<dbReference type="PROSITE" id="PS51195">
    <property type="entry name" value="Q_MOTIF"/>
    <property type="match status" value="1"/>
</dbReference>
<dbReference type="InterPro" id="IPR011545">
    <property type="entry name" value="DEAD/DEAH_box_helicase_dom"/>
</dbReference>
<dbReference type="InterPro" id="IPR014001">
    <property type="entry name" value="Helicase_ATP-bd"/>
</dbReference>
<dbReference type="InterPro" id="IPR027417">
    <property type="entry name" value="P-loop_NTPase"/>
</dbReference>
<accession>A0A6B2KYT6</accession>
<proteinExistence type="inferred from homology"/>
<evidence type="ECO:0000259" key="9">
    <source>
        <dbReference type="PROSITE" id="PS51194"/>
    </source>
</evidence>
<evidence type="ECO:0000313" key="11">
    <source>
        <dbReference type="EMBL" id="NDV29919.1"/>
    </source>
</evidence>
<dbReference type="SMART" id="SM00487">
    <property type="entry name" value="DEXDc"/>
    <property type="match status" value="1"/>
</dbReference>
<evidence type="ECO:0000259" key="8">
    <source>
        <dbReference type="PROSITE" id="PS51192"/>
    </source>
</evidence>
<keyword evidence="3 6" id="KW-0347">Helicase</keyword>
<comment type="similarity">
    <text evidence="6">Belongs to the DEAD box helicase family.</text>
</comment>
<dbReference type="InterPro" id="IPR014014">
    <property type="entry name" value="RNA_helicase_DEAD_Q_motif"/>
</dbReference>
<dbReference type="EMBL" id="GIBP01000950">
    <property type="protein sequence ID" value="NDV29919.1"/>
    <property type="molecule type" value="Transcribed_RNA"/>
</dbReference>
<dbReference type="Pfam" id="PF00271">
    <property type="entry name" value="Helicase_C"/>
    <property type="match status" value="1"/>
</dbReference>
<dbReference type="GO" id="GO:0005829">
    <property type="term" value="C:cytosol"/>
    <property type="evidence" value="ECO:0007669"/>
    <property type="project" value="TreeGrafter"/>
</dbReference>
<dbReference type="GO" id="GO:0003676">
    <property type="term" value="F:nucleic acid binding"/>
    <property type="evidence" value="ECO:0007669"/>
    <property type="project" value="InterPro"/>
</dbReference>
<dbReference type="CDD" id="cd17947">
    <property type="entry name" value="DEADc_DDX27"/>
    <property type="match status" value="1"/>
</dbReference>
<dbReference type="Pfam" id="PF00270">
    <property type="entry name" value="DEAD"/>
    <property type="match status" value="1"/>
</dbReference>
<dbReference type="AlphaFoldDB" id="A0A6B2KYT6"/>
<evidence type="ECO:0000256" key="3">
    <source>
        <dbReference type="ARBA" id="ARBA00022806"/>
    </source>
</evidence>